<evidence type="ECO:0000313" key="2">
    <source>
        <dbReference type="Proteomes" id="UP000034071"/>
    </source>
</evidence>
<sequence length="50" mass="6209">MYNDTRNGFNSLGREAMYYYYRRPEAFKRDAFQLPLFYSDTMRLLHDNFL</sequence>
<name>A0A0F6TPZ4_9GAMM</name>
<proteinExistence type="predicted"/>
<dbReference type="KEGG" id="kge:TQ33_0816"/>
<accession>A0A0F6TPZ4</accession>
<evidence type="ECO:0000313" key="1">
    <source>
        <dbReference type="EMBL" id="AKE51789.1"/>
    </source>
</evidence>
<protein>
    <submittedName>
        <fullName evidence="1">Uncharacterized protein</fullName>
    </submittedName>
</protein>
<keyword evidence="2" id="KW-1185">Reference proteome</keyword>
<gene>
    <name evidence="1" type="ORF">TQ33_0816</name>
</gene>
<dbReference type="AlphaFoldDB" id="A0A0F6TPZ4"/>
<dbReference type="EMBL" id="CP010975">
    <property type="protein sequence ID" value="AKE51789.1"/>
    <property type="molecule type" value="Genomic_DNA"/>
</dbReference>
<dbReference type="Proteomes" id="UP000034071">
    <property type="component" value="Chromosome"/>
</dbReference>
<dbReference type="HOGENOM" id="CLU_3118737_0_0_6"/>
<organism evidence="1 2">
    <name type="scientific">Kangiella geojedonensis</name>
    <dbReference type="NCBI Taxonomy" id="914150"/>
    <lineage>
        <taxon>Bacteria</taxon>
        <taxon>Pseudomonadati</taxon>
        <taxon>Pseudomonadota</taxon>
        <taxon>Gammaproteobacteria</taxon>
        <taxon>Kangiellales</taxon>
        <taxon>Kangiellaceae</taxon>
        <taxon>Kangiella</taxon>
    </lineage>
</organism>
<reference evidence="1 2" key="1">
    <citation type="submission" date="2015-02" db="EMBL/GenBank/DDBJ databases">
        <title>Complete genome sequence of Kangiella geojedonensis strain YCS-5T.</title>
        <authorList>
            <person name="Kim K.M."/>
        </authorList>
    </citation>
    <scope>NUCLEOTIDE SEQUENCE [LARGE SCALE GENOMIC DNA]</scope>
    <source>
        <strain evidence="1 2">YCS-5</strain>
    </source>
</reference>